<dbReference type="Pfam" id="PF05433">
    <property type="entry name" value="Rick_17kDa_Anti"/>
    <property type="match status" value="1"/>
</dbReference>
<dbReference type="InterPro" id="IPR051407">
    <property type="entry name" value="Bact_OM_lipoprot/Surf_antigen"/>
</dbReference>
<comment type="caution">
    <text evidence="6">The sequence shown here is derived from an EMBL/GenBank/DDBJ whole genome shotgun (WGS) entry which is preliminary data.</text>
</comment>
<sequence>MNLNDRASSIRPIAHGARIMDNRYAPAPSVPQVVFYENEDFGGRSFTADRTIADFSRYGFNDRASSAMVYGQRWEACTNNQFGGQCVVLRPGRYPSLVAMGINDRVSSVRAVDGNARVDDNRFAPPPATVYDNRRRNGERLFEANVDTVRAVMAVAGKRCWMERAPVSPNRQESNVGGAIVGGLIGGILGHQVGSGAGKDLATVGGAVAGAAVGAQVGRNGSEQQSTQNVQRCVNDPGQARPAYWDVTYNFRGQDHRVQMTSAPGATISVNAQGEPRS</sequence>
<evidence type="ECO:0000256" key="3">
    <source>
        <dbReference type="ARBA" id="ARBA00022737"/>
    </source>
</evidence>
<dbReference type="InterPro" id="IPR011024">
    <property type="entry name" value="G_crystallin-like"/>
</dbReference>
<dbReference type="PANTHER" id="PTHR35603:SF2">
    <property type="entry name" value="OUTER MEMBRANE LIPOPROTEIN"/>
    <property type="match status" value="1"/>
</dbReference>
<dbReference type="AlphaFoldDB" id="A0A1J5PB97"/>
<evidence type="ECO:0000313" key="6">
    <source>
        <dbReference type="EMBL" id="OIQ64748.1"/>
    </source>
</evidence>
<dbReference type="PANTHER" id="PTHR35603">
    <property type="match status" value="1"/>
</dbReference>
<comment type="similarity">
    <text evidence="2">Belongs to the beta/gamma-crystallin family.</text>
</comment>
<dbReference type="SMART" id="SM00247">
    <property type="entry name" value="XTALbg"/>
    <property type="match status" value="1"/>
</dbReference>
<evidence type="ECO:0000256" key="4">
    <source>
        <dbReference type="ARBA" id="ARBA00023136"/>
    </source>
</evidence>
<gene>
    <name evidence="6" type="ORF">GALL_537000</name>
</gene>
<proteinExistence type="inferred from homology"/>
<accession>A0A1J5PB97</accession>
<dbReference type="EMBL" id="MLJW01007871">
    <property type="protein sequence ID" value="OIQ64748.1"/>
    <property type="molecule type" value="Genomic_DNA"/>
</dbReference>
<protein>
    <recommendedName>
        <fullName evidence="5">Beta/gamma crystallin 'Greek key' domain-containing protein</fullName>
    </recommendedName>
</protein>
<evidence type="ECO:0000259" key="5">
    <source>
        <dbReference type="SMART" id="SM00247"/>
    </source>
</evidence>
<dbReference type="SUPFAM" id="SSF49695">
    <property type="entry name" value="gamma-Crystallin-like"/>
    <property type="match status" value="1"/>
</dbReference>
<organism evidence="6">
    <name type="scientific">mine drainage metagenome</name>
    <dbReference type="NCBI Taxonomy" id="410659"/>
    <lineage>
        <taxon>unclassified sequences</taxon>
        <taxon>metagenomes</taxon>
        <taxon>ecological metagenomes</taxon>
    </lineage>
</organism>
<dbReference type="Pfam" id="PF00030">
    <property type="entry name" value="Crystall"/>
    <property type="match status" value="1"/>
</dbReference>
<dbReference type="InterPro" id="IPR001064">
    <property type="entry name" value="Beta/gamma_crystallin"/>
</dbReference>
<evidence type="ECO:0000256" key="1">
    <source>
        <dbReference type="ARBA" id="ARBA00004370"/>
    </source>
</evidence>
<keyword evidence="3" id="KW-0677">Repeat</keyword>
<reference evidence="6" key="1">
    <citation type="submission" date="2016-10" db="EMBL/GenBank/DDBJ databases">
        <title>Sequence of Gallionella enrichment culture.</title>
        <authorList>
            <person name="Poehlein A."/>
            <person name="Muehling M."/>
            <person name="Daniel R."/>
        </authorList>
    </citation>
    <scope>NUCLEOTIDE SEQUENCE</scope>
</reference>
<feature type="domain" description="Beta/gamma crystallin 'Greek key'" evidence="5">
    <location>
        <begin position="32"/>
        <end position="112"/>
    </location>
</feature>
<evidence type="ECO:0000256" key="2">
    <source>
        <dbReference type="ARBA" id="ARBA00009646"/>
    </source>
</evidence>
<dbReference type="InterPro" id="IPR008816">
    <property type="entry name" value="Gly_zipper_2TM_dom"/>
</dbReference>
<comment type="subcellular location">
    <subcellularLocation>
        <location evidence="1">Membrane</location>
    </subcellularLocation>
</comment>
<dbReference type="GO" id="GO:0019867">
    <property type="term" value="C:outer membrane"/>
    <property type="evidence" value="ECO:0007669"/>
    <property type="project" value="InterPro"/>
</dbReference>
<name>A0A1J5PB97_9ZZZZ</name>
<keyword evidence="4" id="KW-0472">Membrane</keyword>
<dbReference type="Gene3D" id="2.60.20.10">
    <property type="entry name" value="Crystallins"/>
    <property type="match status" value="1"/>
</dbReference>